<reference evidence="2 3" key="1">
    <citation type="submission" date="2016-10" db="EMBL/GenBank/DDBJ databases">
        <authorList>
            <person name="de Groot N.N."/>
        </authorList>
    </citation>
    <scope>NUCLEOTIDE SEQUENCE [LARGE SCALE GENOMIC DNA]</scope>
    <source>
        <strain evidence="2 3">DSM 21039</strain>
    </source>
</reference>
<dbReference type="RefSeq" id="WP_089914778.1">
    <property type="nucleotide sequence ID" value="NZ_FOBB01000004.1"/>
</dbReference>
<keyword evidence="3" id="KW-1185">Reference proteome</keyword>
<dbReference type="OrthoDB" id="675845at2"/>
<evidence type="ECO:0000313" key="2">
    <source>
        <dbReference type="EMBL" id="SEM36897.1"/>
    </source>
</evidence>
<proteinExistence type="predicted"/>
<gene>
    <name evidence="2" type="ORF">SAMN04488505_104186</name>
</gene>
<accession>A0A1H7XUV1</accession>
<dbReference type="AlphaFoldDB" id="A0A1H7XUV1"/>
<feature type="signal peptide" evidence="1">
    <location>
        <begin position="1"/>
        <end position="20"/>
    </location>
</feature>
<feature type="chain" id="PRO_5011616909" evidence="1">
    <location>
        <begin position="21"/>
        <end position="166"/>
    </location>
</feature>
<dbReference type="Proteomes" id="UP000198984">
    <property type="component" value="Unassembled WGS sequence"/>
</dbReference>
<keyword evidence="1" id="KW-0732">Signal</keyword>
<sequence>MQKTFLIFSLLCAAGLPLHAQSKTGKSKTVPGKTAAATTGTAGKTNLRFRTSWGVFLSDTLPRSEVLKLLDSALVVRDQQNHTFPVVSFDFTYEKKEAYLNDTTGQPGVYSDFTGDSFKADKLPTLWSTRLKEVLQRNEVLYFDNIIIKYTGDKYYRVPELKIVVR</sequence>
<dbReference type="STRING" id="573321.SAMN04488505_104186"/>
<organism evidence="2 3">
    <name type="scientific">Chitinophaga rupis</name>
    <dbReference type="NCBI Taxonomy" id="573321"/>
    <lineage>
        <taxon>Bacteria</taxon>
        <taxon>Pseudomonadati</taxon>
        <taxon>Bacteroidota</taxon>
        <taxon>Chitinophagia</taxon>
        <taxon>Chitinophagales</taxon>
        <taxon>Chitinophagaceae</taxon>
        <taxon>Chitinophaga</taxon>
    </lineage>
</organism>
<dbReference type="EMBL" id="FOBB01000004">
    <property type="protein sequence ID" value="SEM36897.1"/>
    <property type="molecule type" value="Genomic_DNA"/>
</dbReference>
<evidence type="ECO:0000313" key="3">
    <source>
        <dbReference type="Proteomes" id="UP000198984"/>
    </source>
</evidence>
<name>A0A1H7XUV1_9BACT</name>
<evidence type="ECO:0000256" key="1">
    <source>
        <dbReference type="SAM" id="SignalP"/>
    </source>
</evidence>
<protein>
    <submittedName>
        <fullName evidence="2">Uncharacterized protein</fullName>
    </submittedName>
</protein>